<proteinExistence type="predicted"/>
<reference evidence="3 4" key="1">
    <citation type="journal article" date="2018" name="Nat. Biotechnol.">
        <title>A standardized bacterial taxonomy based on genome phylogeny substantially revises the tree of life.</title>
        <authorList>
            <person name="Parks D.H."/>
            <person name="Chuvochina M."/>
            <person name="Waite D.W."/>
            <person name="Rinke C."/>
            <person name="Skarshewski A."/>
            <person name="Chaumeil P.A."/>
            <person name="Hugenholtz P."/>
        </authorList>
    </citation>
    <scope>NUCLEOTIDE SEQUENCE [LARGE SCALE GENOMIC DNA]</scope>
    <source>
        <strain evidence="3">UBA8844</strain>
    </source>
</reference>
<organism evidence="3 4">
    <name type="scientific">Gemmatimonas aurantiaca</name>
    <dbReference type="NCBI Taxonomy" id="173480"/>
    <lineage>
        <taxon>Bacteria</taxon>
        <taxon>Pseudomonadati</taxon>
        <taxon>Gemmatimonadota</taxon>
        <taxon>Gemmatimonadia</taxon>
        <taxon>Gemmatimonadales</taxon>
        <taxon>Gemmatimonadaceae</taxon>
        <taxon>Gemmatimonas</taxon>
    </lineage>
</organism>
<dbReference type="OMA" id="RESIDDQ"/>
<dbReference type="AlphaFoldDB" id="A0A3D4VAP1"/>
<dbReference type="EMBL" id="DPIY01000010">
    <property type="protein sequence ID" value="HCT57698.1"/>
    <property type="molecule type" value="Genomic_DNA"/>
</dbReference>
<dbReference type="InterPro" id="IPR025902">
    <property type="entry name" value="LssY-like-C_dom"/>
</dbReference>
<dbReference type="Proteomes" id="UP000264071">
    <property type="component" value="Unassembled WGS sequence"/>
</dbReference>
<accession>A0A3D4VAP1</accession>
<feature type="chain" id="PRO_5017684726" description="LssY-like C-terminal domain-containing protein" evidence="1">
    <location>
        <begin position="27"/>
        <end position="403"/>
    </location>
</feature>
<evidence type="ECO:0000313" key="4">
    <source>
        <dbReference type="Proteomes" id="UP000264071"/>
    </source>
</evidence>
<evidence type="ECO:0000313" key="3">
    <source>
        <dbReference type="EMBL" id="HCT57698.1"/>
    </source>
</evidence>
<sequence>MRSRCLFPRLIVAMWLAAGMSTRVDAQQLPTGTILSVRLLDSLEARDTFRGRTIRAQVLTPVLVNGRIAIAPRAEVAGVVDEVGTERLAGARRTVRVRFTSLTSDGITLPIDAIVTTVDNARETVDNDGRILGPPLASLVKSRAAWSTLLLGSVDPVAGALLFTAVRGEAEERHRRVVFPPGTDFTLRMRQPMTLGAWPTYVPPDTLVPDAAMRAMLTSLPARGLTAGGRGPGDFINVMLLGTEAQVRSAFTAAGWDTPDRMSTRSDFETFVRAAAAEGYTHQPVSAQTMFGRDPDLVFQRVTDTFAKRHHVRIWRTDSILAGVPLWVAAATHDIGVLISREHRGFTHRVEDNIDIEREKLVGDLVAMQQVVQRGDWARIAPAEDTRGTFLSDWRVAIVRLRE</sequence>
<gene>
    <name evidence="3" type="ORF">DGD08_10905</name>
</gene>
<feature type="signal peptide" evidence="1">
    <location>
        <begin position="1"/>
        <end position="26"/>
    </location>
</feature>
<name>A0A3D4VAP1_9BACT</name>
<comment type="caution">
    <text evidence="3">The sequence shown here is derived from an EMBL/GenBank/DDBJ whole genome shotgun (WGS) entry which is preliminary data.</text>
</comment>
<protein>
    <recommendedName>
        <fullName evidence="2">LssY-like C-terminal domain-containing protein</fullName>
    </recommendedName>
</protein>
<keyword evidence="1" id="KW-0732">Signal</keyword>
<dbReference type="Pfam" id="PF14067">
    <property type="entry name" value="LssY_C"/>
    <property type="match status" value="1"/>
</dbReference>
<feature type="domain" description="LssY-like C-terminal" evidence="2">
    <location>
        <begin position="226"/>
        <end position="386"/>
    </location>
</feature>
<evidence type="ECO:0000259" key="2">
    <source>
        <dbReference type="Pfam" id="PF14067"/>
    </source>
</evidence>
<evidence type="ECO:0000256" key="1">
    <source>
        <dbReference type="SAM" id="SignalP"/>
    </source>
</evidence>